<dbReference type="PANTHER" id="PTHR21610">
    <property type="entry name" value="VON WILLEBRAND FACTOR A DOMAIN-CONTAINING PROTEIN 8"/>
    <property type="match status" value="1"/>
</dbReference>
<dbReference type="AlphaFoldDB" id="A0A813ES88"/>
<dbReference type="PANTHER" id="PTHR21610:SF9">
    <property type="entry name" value="VON WILLEBRAND FACTOR A DOMAIN-CONTAINING PROTEIN 8"/>
    <property type="match status" value="1"/>
</dbReference>
<feature type="domain" description="ATPase dynein-related AAA" evidence="2">
    <location>
        <begin position="3"/>
        <end position="115"/>
    </location>
</feature>
<sequence>MLARDLLQRRTTDQKGNTEWHDSPLVNAAVHGELAVLDGVHRLAAGSLSAALGPLLSDREAALPDGSRLVSPGRWAKLCADRGLPAESPFFEEAGVRFRRVHPNFRCLATGEPSTGSGAASLWLDDEVTCLFQFQTVSPLPPEEQLVLAARAVSGSSGGKTTGGTEKVFSGLLAYGEKLRRAACDDPSLEALRLSVRALLRIAGYLKRKPDDVEGSLNRTFSACLRFLPASSQEAVDRILIESFRTAGLVVRSLRRCSATAPSEAESKENVAIQARMFGGFGGEEVDDARNRADEDRQDQRAQRLEQLKRKALTGAAALSVIFETTVKEGVLRIGDVSCPVRRPLRPELVPDVSFVNIPQHVEVLRDMLLDWSLGHHLLLVGNQGVGKNKLTDRLLHLLRCEREYIQLHRDTTVQSLTLAPSLKAGVVVWEDSPLVRAVCHGRCLVVDEADKAPLEVVCVLKALCDDGELVLPDGFAPR</sequence>
<dbReference type="Proteomes" id="UP000654075">
    <property type="component" value="Unassembled WGS sequence"/>
</dbReference>
<dbReference type="OrthoDB" id="5186at2759"/>
<dbReference type="InterPro" id="IPR039891">
    <property type="entry name" value="VWA8"/>
</dbReference>
<dbReference type="GO" id="GO:0016887">
    <property type="term" value="F:ATP hydrolysis activity"/>
    <property type="evidence" value="ECO:0007669"/>
    <property type="project" value="InterPro"/>
</dbReference>
<evidence type="ECO:0000313" key="3">
    <source>
        <dbReference type="EMBL" id="CAE8603569.1"/>
    </source>
</evidence>
<reference evidence="3" key="1">
    <citation type="submission" date="2021-02" db="EMBL/GenBank/DDBJ databases">
        <authorList>
            <person name="Dougan E. K."/>
            <person name="Rhodes N."/>
            <person name="Thang M."/>
            <person name="Chan C."/>
        </authorList>
    </citation>
    <scope>NUCLEOTIDE SEQUENCE</scope>
</reference>
<protein>
    <recommendedName>
        <fullName evidence="2">ATPase dynein-related AAA domain-containing protein</fullName>
    </recommendedName>
</protein>
<dbReference type="InterPro" id="IPR011704">
    <property type="entry name" value="ATPase_dyneun-rel_AAA"/>
</dbReference>
<dbReference type="Gene3D" id="3.40.50.300">
    <property type="entry name" value="P-loop containing nucleotide triphosphate hydrolases"/>
    <property type="match status" value="1"/>
</dbReference>
<evidence type="ECO:0000313" key="4">
    <source>
        <dbReference type="Proteomes" id="UP000654075"/>
    </source>
</evidence>
<proteinExistence type="predicted"/>
<dbReference type="GO" id="GO:0005737">
    <property type="term" value="C:cytoplasm"/>
    <property type="evidence" value="ECO:0007669"/>
    <property type="project" value="TreeGrafter"/>
</dbReference>
<feature type="non-terminal residue" evidence="3">
    <location>
        <position position="479"/>
    </location>
</feature>
<feature type="region of interest" description="Disordered" evidence="1">
    <location>
        <begin position="1"/>
        <end position="21"/>
    </location>
</feature>
<dbReference type="Pfam" id="PF07728">
    <property type="entry name" value="AAA_5"/>
    <property type="match status" value="2"/>
</dbReference>
<evidence type="ECO:0000256" key="1">
    <source>
        <dbReference type="SAM" id="MobiDB-lite"/>
    </source>
</evidence>
<dbReference type="GO" id="GO:0005524">
    <property type="term" value="F:ATP binding"/>
    <property type="evidence" value="ECO:0007669"/>
    <property type="project" value="InterPro"/>
</dbReference>
<feature type="domain" description="ATPase dynein-related AAA" evidence="2">
    <location>
        <begin position="377"/>
        <end position="476"/>
    </location>
</feature>
<gene>
    <name evidence="3" type="ORF">PGLA1383_LOCUS21776</name>
</gene>
<dbReference type="InterPro" id="IPR027417">
    <property type="entry name" value="P-loop_NTPase"/>
</dbReference>
<dbReference type="EMBL" id="CAJNNV010015538">
    <property type="protein sequence ID" value="CAE8603569.1"/>
    <property type="molecule type" value="Genomic_DNA"/>
</dbReference>
<comment type="caution">
    <text evidence="3">The sequence shown here is derived from an EMBL/GenBank/DDBJ whole genome shotgun (WGS) entry which is preliminary data.</text>
</comment>
<name>A0A813ES88_POLGL</name>
<dbReference type="SUPFAM" id="SSF52540">
    <property type="entry name" value="P-loop containing nucleoside triphosphate hydrolases"/>
    <property type="match status" value="1"/>
</dbReference>
<keyword evidence="4" id="KW-1185">Reference proteome</keyword>
<organism evidence="3 4">
    <name type="scientific">Polarella glacialis</name>
    <name type="common">Dinoflagellate</name>
    <dbReference type="NCBI Taxonomy" id="89957"/>
    <lineage>
        <taxon>Eukaryota</taxon>
        <taxon>Sar</taxon>
        <taxon>Alveolata</taxon>
        <taxon>Dinophyceae</taxon>
        <taxon>Suessiales</taxon>
        <taxon>Suessiaceae</taxon>
        <taxon>Polarella</taxon>
    </lineage>
</organism>
<evidence type="ECO:0000259" key="2">
    <source>
        <dbReference type="Pfam" id="PF07728"/>
    </source>
</evidence>
<accession>A0A813ES88</accession>